<name>F1CIY8_HOTJU</name>
<dbReference type="AlphaFoldDB" id="F1CIY8"/>
<dbReference type="EMBL" id="HQ288094">
    <property type="protein sequence ID" value="ADY39519.1"/>
    <property type="molecule type" value="mRNA"/>
</dbReference>
<proteinExistence type="evidence at transcript level"/>
<keyword evidence="1" id="KW-0732">Signal</keyword>
<reference evidence="2" key="1">
    <citation type="journal article" date="2011" name="Toxicon">
        <title>The tale of a resting gland: transcriptome of a replete venom gland from the scorpion Hottentotta judaicus.</title>
        <authorList>
            <person name="Morgenstern D."/>
            <person name="Rohde B.H."/>
            <person name="King G.F."/>
            <person name="Tal T."/>
            <person name="Sher D."/>
            <person name="Zlotkin E."/>
        </authorList>
    </citation>
    <scope>NUCLEOTIDE SEQUENCE</scope>
    <source>
        <tissue evidence="2">Telson</tissue>
    </source>
</reference>
<accession>F1CIY8</accession>
<feature type="signal peptide" evidence="1">
    <location>
        <begin position="1"/>
        <end position="20"/>
    </location>
</feature>
<protein>
    <submittedName>
        <fullName evidence="2">U6-buthitoxin-Hj1a</fullName>
    </submittedName>
</protein>
<feature type="chain" id="PRO_5003266536" evidence="1">
    <location>
        <begin position="21"/>
        <end position="59"/>
    </location>
</feature>
<organism evidence="2">
    <name type="scientific">Hottentotta judaicus</name>
    <name type="common">Black scorpion</name>
    <name type="synonym">Buthotus judaicus</name>
    <dbReference type="NCBI Taxonomy" id="6863"/>
    <lineage>
        <taxon>Eukaryota</taxon>
        <taxon>Metazoa</taxon>
        <taxon>Ecdysozoa</taxon>
        <taxon>Arthropoda</taxon>
        <taxon>Chelicerata</taxon>
        <taxon>Arachnida</taxon>
        <taxon>Scorpiones</taxon>
        <taxon>Buthida</taxon>
        <taxon>Buthoidea</taxon>
        <taxon>Buthidae</taxon>
        <taxon>Hottentotta</taxon>
    </lineage>
</organism>
<sequence>MKNFCGIIILFLALISVTNIFCFDIKVHGKCTNKKCKQVCKKFSEKGRCYRNKCRCVRG</sequence>
<evidence type="ECO:0000313" key="2">
    <source>
        <dbReference type="EMBL" id="ADY39519.1"/>
    </source>
</evidence>
<evidence type="ECO:0000256" key="1">
    <source>
        <dbReference type="SAM" id="SignalP"/>
    </source>
</evidence>